<accession>A0A3N4PX87</accession>
<dbReference type="Proteomes" id="UP000278351">
    <property type="component" value="Unassembled WGS sequence"/>
</dbReference>
<evidence type="ECO:0000313" key="1">
    <source>
        <dbReference type="EMBL" id="RPE12528.1"/>
    </source>
</evidence>
<protein>
    <submittedName>
        <fullName evidence="1">Uncharacterized protein</fullName>
    </submittedName>
</protein>
<organism evidence="1 2">
    <name type="scientific">Chitinophaga lutea</name>
    <dbReference type="NCBI Taxonomy" id="2488634"/>
    <lineage>
        <taxon>Bacteria</taxon>
        <taxon>Pseudomonadati</taxon>
        <taxon>Bacteroidota</taxon>
        <taxon>Chitinophagia</taxon>
        <taxon>Chitinophagales</taxon>
        <taxon>Chitinophagaceae</taxon>
        <taxon>Chitinophaga</taxon>
    </lineage>
</organism>
<evidence type="ECO:0000313" key="2">
    <source>
        <dbReference type="Proteomes" id="UP000278351"/>
    </source>
</evidence>
<reference evidence="1 2" key="1">
    <citation type="submission" date="2018-11" db="EMBL/GenBank/DDBJ databases">
        <title>Chitinophaga lutea sp.nov., isolate from arsenic contaminated soil.</title>
        <authorList>
            <person name="Zong Y."/>
        </authorList>
    </citation>
    <scope>NUCLEOTIDE SEQUENCE [LARGE SCALE GENOMIC DNA]</scope>
    <source>
        <strain evidence="1 2">ZY74</strain>
    </source>
</reference>
<gene>
    <name evidence="1" type="ORF">EGT74_02955</name>
</gene>
<dbReference type="EMBL" id="RPDH01000001">
    <property type="protein sequence ID" value="RPE12528.1"/>
    <property type="molecule type" value="Genomic_DNA"/>
</dbReference>
<comment type="caution">
    <text evidence="1">The sequence shown here is derived from an EMBL/GenBank/DDBJ whole genome shotgun (WGS) entry which is preliminary data.</text>
</comment>
<name>A0A3N4PX87_9BACT</name>
<proteinExistence type="predicted"/>
<keyword evidence="2" id="KW-1185">Reference proteome</keyword>
<dbReference type="AlphaFoldDB" id="A0A3N4PX87"/>
<sequence length="65" mass="7961">MKADKYSIDAKPSSRKIYLEFHRLFNMFVHMYVHMDKHMRKYDKRDGYRDVLKEWCGKTNRAGNC</sequence>